<keyword evidence="4" id="KW-1185">Reference proteome</keyword>
<dbReference type="AlphaFoldDB" id="A0A0G4GHZ0"/>
<dbReference type="GO" id="GO:0000030">
    <property type="term" value="F:mannosyltransferase activity"/>
    <property type="evidence" value="ECO:0007669"/>
    <property type="project" value="TreeGrafter"/>
</dbReference>
<evidence type="ECO:0000313" key="4">
    <source>
        <dbReference type="Proteomes" id="UP000041254"/>
    </source>
</evidence>
<evidence type="ECO:0000256" key="1">
    <source>
        <dbReference type="ARBA" id="ARBA00022679"/>
    </source>
</evidence>
<dbReference type="Pfam" id="PF04488">
    <property type="entry name" value="Gly_transf_sug"/>
    <property type="match status" value="1"/>
</dbReference>
<dbReference type="InParanoid" id="A0A0G4GHZ0"/>
<organism evidence="3 4">
    <name type="scientific">Vitrella brassicaformis (strain CCMP3155)</name>
    <dbReference type="NCBI Taxonomy" id="1169540"/>
    <lineage>
        <taxon>Eukaryota</taxon>
        <taxon>Sar</taxon>
        <taxon>Alveolata</taxon>
        <taxon>Colpodellida</taxon>
        <taxon>Vitrellaceae</taxon>
        <taxon>Vitrella</taxon>
    </lineage>
</organism>
<dbReference type="EMBL" id="CDMY01000672">
    <property type="protein sequence ID" value="CEM29344.1"/>
    <property type="molecule type" value="Genomic_DNA"/>
</dbReference>
<dbReference type="OrthoDB" id="418925at2759"/>
<evidence type="ECO:0000256" key="2">
    <source>
        <dbReference type="SAM" id="Phobius"/>
    </source>
</evidence>
<protein>
    <recommendedName>
        <fullName evidence="5">Alpha 1,4-glycosyltransferase domain-containing protein</fullName>
    </recommendedName>
</protein>
<dbReference type="InterPro" id="IPR051706">
    <property type="entry name" value="Glycosyltransferase_domain"/>
</dbReference>
<proteinExistence type="predicted"/>
<accession>A0A0G4GHZ0</accession>
<dbReference type="PANTHER" id="PTHR32385:SF23">
    <property type="entry name" value="NUCLEOTIDE-DIPHOSPHO-SUGAR TRANSFERASE"/>
    <property type="match status" value="1"/>
</dbReference>
<sequence length="400" mass="45094">MIPPNLLRFLLGCVITSAISLTLIAFFYSSARSAPPARQPEAAPPIGFVGADGVTTVAWRAERLTRREEDPHSSAAAACGGTTAFPRIIHQTWKRRELPTMFKGWMRSCHYRNPTMEHYFYTDSSLRLLVDEHFPGFSARWRRLRGITRGDVGRLLVLWIYGGVYQDMDYECLRPYEGLLQEAEAQGKDFIVGEEHLLHVYLLEHLNDEARPFVSNAWIAATPRHPLIGEFLNQTLQALGNATAAKTCQKDPVACTGPRPLTALVHKALDTEDSFRAAEGRESSCDKRPPLSSVMVTDFDVLYGEYAAYNGFMAGYCVDDVRTFDDILPRPRRSFANQTWAWQGCAMLAPAQYDEETYVSNRSVAVHHWMCSSCRSDTQALLRRGVSFDVGRDMPWVVLM</sequence>
<name>A0A0G4GHZ0_VITBC</name>
<keyword evidence="2" id="KW-1133">Transmembrane helix</keyword>
<keyword evidence="2" id="KW-0812">Transmembrane</keyword>
<dbReference type="PhylomeDB" id="A0A0G4GHZ0"/>
<dbReference type="SUPFAM" id="SSF53448">
    <property type="entry name" value="Nucleotide-diphospho-sugar transferases"/>
    <property type="match status" value="1"/>
</dbReference>
<dbReference type="Gene3D" id="3.90.550.20">
    <property type="match status" value="1"/>
</dbReference>
<dbReference type="Proteomes" id="UP000041254">
    <property type="component" value="Unassembled WGS sequence"/>
</dbReference>
<dbReference type="VEuPathDB" id="CryptoDB:Vbra_6280"/>
<evidence type="ECO:0000313" key="3">
    <source>
        <dbReference type="EMBL" id="CEM29344.1"/>
    </source>
</evidence>
<keyword evidence="1" id="KW-0808">Transferase</keyword>
<dbReference type="GO" id="GO:0016020">
    <property type="term" value="C:membrane"/>
    <property type="evidence" value="ECO:0007669"/>
    <property type="project" value="GOC"/>
</dbReference>
<feature type="transmembrane region" description="Helical" evidence="2">
    <location>
        <begin position="6"/>
        <end position="28"/>
    </location>
</feature>
<dbReference type="GO" id="GO:0051999">
    <property type="term" value="P:mannosyl-inositol phosphorylceramide biosynthetic process"/>
    <property type="evidence" value="ECO:0007669"/>
    <property type="project" value="TreeGrafter"/>
</dbReference>
<dbReference type="PANTHER" id="PTHR32385">
    <property type="entry name" value="MANNOSYL PHOSPHORYLINOSITOL CERAMIDE SYNTHASE"/>
    <property type="match status" value="1"/>
</dbReference>
<gene>
    <name evidence="3" type="ORF">Vbra_6280</name>
</gene>
<reference evidence="3 4" key="1">
    <citation type="submission" date="2014-11" db="EMBL/GenBank/DDBJ databases">
        <authorList>
            <person name="Zhu J."/>
            <person name="Qi W."/>
            <person name="Song R."/>
        </authorList>
    </citation>
    <scope>NUCLEOTIDE SEQUENCE [LARGE SCALE GENOMIC DNA]</scope>
</reference>
<dbReference type="InterPro" id="IPR007577">
    <property type="entry name" value="GlycoTrfase_DXD_sugar-bd_CS"/>
</dbReference>
<dbReference type="STRING" id="1169540.A0A0G4GHZ0"/>
<dbReference type="InterPro" id="IPR029044">
    <property type="entry name" value="Nucleotide-diphossugar_trans"/>
</dbReference>
<keyword evidence="2" id="KW-0472">Membrane</keyword>
<evidence type="ECO:0008006" key="5">
    <source>
        <dbReference type="Google" id="ProtNLM"/>
    </source>
</evidence>